<evidence type="ECO:0000313" key="2">
    <source>
        <dbReference type="Proteomes" id="UP000233080"/>
    </source>
</evidence>
<protein>
    <submittedName>
        <fullName evidence="1">Uncharacterized protein</fullName>
    </submittedName>
</protein>
<keyword evidence="2" id="KW-1185">Reference proteome</keyword>
<sequence>MLRWASSLCLPVSSLSHAPAICSSSQLPRHASRPHPWAFVFRVPSSRGVRVHGPPVPGRSRSLSPRPGAFAFTVPPLRSHPLSPPSPGVRVHCPLIPGRSRSLSPPSLGVHVHGPLIPGRSRSLSPPSLAVCVHCPPIPGRLCSRSPCPQAFVFTVLSSPSTCVFCPLTLRRLCLLSSSPHILLPVELPYLWNSSSSLGPPVGPISSWKTFSPQDSVRPLLCALHCLTVAVLA</sequence>
<accession>A0A2K5JCH7</accession>
<reference evidence="1" key="2">
    <citation type="submission" date="2025-09" db="UniProtKB">
        <authorList>
            <consortium name="Ensembl"/>
        </authorList>
    </citation>
    <scope>IDENTIFICATION</scope>
</reference>
<evidence type="ECO:0000313" key="1">
    <source>
        <dbReference type="Ensembl" id="ENSCANP00000026536.1"/>
    </source>
</evidence>
<organism evidence="1 2">
    <name type="scientific">Colobus angolensis palliatus</name>
    <name type="common">Peters' Angolan colobus</name>
    <dbReference type="NCBI Taxonomy" id="336983"/>
    <lineage>
        <taxon>Eukaryota</taxon>
        <taxon>Metazoa</taxon>
        <taxon>Chordata</taxon>
        <taxon>Craniata</taxon>
        <taxon>Vertebrata</taxon>
        <taxon>Euteleostomi</taxon>
        <taxon>Mammalia</taxon>
        <taxon>Eutheria</taxon>
        <taxon>Euarchontoglires</taxon>
        <taxon>Primates</taxon>
        <taxon>Haplorrhini</taxon>
        <taxon>Catarrhini</taxon>
        <taxon>Cercopithecidae</taxon>
        <taxon>Colobinae</taxon>
        <taxon>Colobus</taxon>
    </lineage>
</organism>
<proteinExistence type="predicted"/>
<reference evidence="1" key="1">
    <citation type="submission" date="2025-08" db="UniProtKB">
        <authorList>
            <consortium name="Ensembl"/>
        </authorList>
    </citation>
    <scope>IDENTIFICATION</scope>
</reference>
<dbReference type="Ensembl" id="ENSCANT00000049547.1">
    <property type="protein sequence ID" value="ENSCANP00000026536.1"/>
    <property type="gene ID" value="ENSCANG00000036698.1"/>
</dbReference>
<name>A0A2K5JCH7_COLAP</name>
<dbReference type="Proteomes" id="UP000233080">
    <property type="component" value="Unassembled WGS sequence"/>
</dbReference>
<dbReference type="AlphaFoldDB" id="A0A2K5JCH7"/>